<proteinExistence type="inferred from homology"/>
<evidence type="ECO:0000256" key="4">
    <source>
        <dbReference type="ARBA" id="ARBA00022692"/>
    </source>
</evidence>
<dbReference type="Proteomes" id="UP000886748">
    <property type="component" value="Unassembled WGS sequence"/>
</dbReference>
<keyword evidence="7" id="KW-0813">Transport</keyword>
<evidence type="ECO:0000256" key="2">
    <source>
        <dbReference type="ARBA" id="ARBA00005811"/>
    </source>
</evidence>
<dbReference type="GO" id="GO:0015031">
    <property type="term" value="P:protein transport"/>
    <property type="evidence" value="ECO:0007669"/>
    <property type="project" value="UniProtKB-KW"/>
</dbReference>
<organism evidence="10 11">
    <name type="scientific">Candidatus Limenecus avicola</name>
    <dbReference type="NCBI Taxonomy" id="2840847"/>
    <lineage>
        <taxon>Bacteria</taxon>
        <taxon>Bacillati</taxon>
        <taxon>Bacillota</taxon>
        <taxon>Clostridia</taxon>
        <taxon>Eubacteriales</taxon>
        <taxon>Clostridiaceae</taxon>
        <taxon>Clostridiaceae incertae sedis</taxon>
        <taxon>Candidatus Limenecus</taxon>
    </lineage>
</organism>
<reference evidence="10" key="2">
    <citation type="journal article" date="2021" name="PeerJ">
        <title>Extensive microbial diversity within the chicken gut microbiome revealed by metagenomics and culture.</title>
        <authorList>
            <person name="Gilroy R."/>
            <person name="Ravi A."/>
            <person name="Getino M."/>
            <person name="Pursley I."/>
            <person name="Horton D.L."/>
            <person name="Alikhan N.F."/>
            <person name="Baker D."/>
            <person name="Gharbi K."/>
            <person name="Hall N."/>
            <person name="Watson M."/>
            <person name="Adriaenssens E.M."/>
            <person name="Foster-Nyarko E."/>
            <person name="Jarju S."/>
            <person name="Secka A."/>
            <person name="Antonio M."/>
            <person name="Oren A."/>
            <person name="Chaudhuri R.R."/>
            <person name="La Ragione R."/>
            <person name="Hildebrand F."/>
            <person name="Pallen M.J."/>
        </authorList>
    </citation>
    <scope>NUCLEOTIDE SEQUENCE</scope>
    <source>
        <strain evidence="10">CHK154-7741</strain>
    </source>
</reference>
<keyword evidence="6 9" id="KW-0472">Membrane</keyword>
<protein>
    <submittedName>
        <fullName evidence="10">Biopolymer transporter ExbD</fullName>
    </submittedName>
</protein>
<dbReference type="Pfam" id="PF02472">
    <property type="entry name" value="ExbD"/>
    <property type="match status" value="1"/>
</dbReference>
<gene>
    <name evidence="10" type="ORF">IAD26_08665</name>
</gene>
<keyword evidence="3" id="KW-1003">Cell membrane</keyword>
<evidence type="ECO:0000313" key="10">
    <source>
        <dbReference type="EMBL" id="HIU93187.1"/>
    </source>
</evidence>
<reference evidence="10" key="1">
    <citation type="submission" date="2020-10" db="EMBL/GenBank/DDBJ databases">
        <authorList>
            <person name="Gilroy R."/>
        </authorList>
    </citation>
    <scope>NUCLEOTIDE SEQUENCE</scope>
    <source>
        <strain evidence="10">CHK154-7741</strain>
    </source>
</reference>
<evidence type="ECO:0000256" key="5">
    <source>
        <dbReference type="ARBA" id="ARBA00022989"/>
    </source>
</evidence>
<evidence type="ECO:0000256" key="1">
    <source>
        <dbReference type="ARBA" id="ARBA00004162"/>
    </source>
</evidence>
<evidence type="ECO:0000313" key="11">
    <source>
        <dbReference type="Proteomes" id="UP000886748"/>
    </source>
</evidence>
<dbReference type="AlphaFoldDB" id="A0A9D1N1S2"/>
<comment type="subcellular location">
    <subcellularLocation>
        <location evidence="1">Cell membrane</location>
        <topology evidence="1">Single-pass membrane protein</topology>
    </subcellularLocation>
    <subcellularLocation>
        <location evidence="7">Cell membrane</location>
        <topology evidence="7">Single-pass type II membrane protein</topology>
    </subcellularLocation>
</comment>
<evidence type="ECO:0000256" key="7">
    <source>
        <dbReference type="RuleBase" id="RU003879"/>
    </source>
</evidence>
<evidence type="ECO:0000256" key="8">
    <source>
        <dbReference type="SAM" id="MobiDB-lite"/>
    </source>
</evidence>
<dbReference type="EMBL" id="DVOD01000061">
    <property type="protein sequence ID" value="HIU93187.1"/>
    <property type="molecule type" value="Genomic_DNA"/>
</dbReference>
<evidence type="ECO:0000256" key="9">
    <source>
        <dbReference type="SAM" id="Phobius"/>
    </source>
</evidence>
<evidence type="ECO:0000256" key="3">
    <source>
        <dbReference type="ARBA" id="ARBA00022475"/>
    </source>
</evidence>
<keyword evidence="4 7" id="KW-0812">Transmembrane</keyword>
<comment type="similarity">
    <text evidence="2 7">Belongs to the ExbD/TolR family.</text>
</comment>
<dbReference type="PANTHER" id="PTHR30558">
    <property type="entry name" value="EXBD MEMBRANE COMPONENT OF PMF-DRIVEN MACROMOLECULE IMPORT SYSTEM"/>
    <property type="match status" value="1"/>
</dbReference>
<dbReference type="GO" id="GO:0022857">
    <property type="term" value="F:transmembrane transporter activity"/>
    <property type="evidence" value="ECO:0007669"/>
    <property type="project" value="InterPro"/>
</dbReference>
<dbReference type="GO" id="GO:0005886">
    <property type="term" value="C:plasma membrane"/>
    <property type="evidence" value="ECO:0007669"/>
    <property type="project" value="UniProtKB-SubCell"/>
</dbReference>
<evidence type="ECO:0000256" key="6">
    <source>
        <dbReference type="ARBA" id="ARBA00023136"/>
    </source>
</evidence>
<dbReference type="PANTHER" id="PTHR30558:SF7">
    <property type="entry name" value="TOL-PAL SYSTEM PROTEIN TOLR"/>
    <property type="match status" value="1"/>
</dbReference>
<name>A0A9D1N1S2_9CLOT</name>
<keyword evidence="7" id="KW-0653">Protein transport</keyword>
<feature type="region of interest" description="Disordered" evidence="8">
    <location>
        <begin position="139"/>
        <end position="174"/>
    </location>
</feature>
<feature type="compositionally biased region" description="Low complexity" evidence="8">
    <location>
        <begin position="146"/>
        <end position="157"/>
    </location>
</feature>
<sequence length="174" mass="19375">MAFKTSKGKEALFTEINITPLTDIFLVLLIIMMVIAPTFQSNDSSIKMPEINSGLSVEQKNATISVTKDGKFFVNGSQIQESDLYNQLVALKPSLEKKEVVVKADESVKSREIMKIMKAAQDAEFEKLVVAGEPLSKKEQKKLETTQKQTQTTTVPVKTEDEYRSTVGEIPSEE</sequence>
<accession>A0A9D1N1S2</accession>
<feature type="transmembrane region" description="Helical" evidence="9">
    <location>
        <begin position="21"/>
        <end position="39"/>
    </location>
</feature>
<dbReference type="InterPro" id="IPR003400">
    <property type="entry name" value="ExbD"/>
</dbReference>
<dbReference type="Gene3D" id="3.30.420.270">
    <property type="match status" value="1"/>
</dbReference>
<comment type="caution">
    <text evidence="10">The sequence shown here is derived from an EMBL/GenBank/DDBJ whole genome shotgun (WGS) entry which is preliminary data.</text>
</comment>
<keyword evidence="5 9" id="KW-1133">Transmembrane helix</keyword>